<organism evidence="1 2">
    <name type="scientific">Carboxydothermus hydrogenoformans (strain ATCC BAA-161 / DSM 6008 / Z-2901)</name>
    <dbReference type="NCBI Taxonomy" id="246194"/>
    <lineage>
        <taxon>Bacteria</taxon>
        <taxon>Bacillati</taxon>
        <taxon>Bacillota</taxon>
        <taxon>Clostridia</taxon>
        <taxon>Thermoanaerobacterales</taxon>
        <taxon>Thermoanaerobacteraceae</taxon>
        <taxon>Carboxydothermus</taxon>
    </lineage>
</organism>
<dbReference type="Proteomes" id="UP000002706">
    <property type="component" value="Chromosome"/>
</dbReference>
<dbReference type="InParanoid" id="Q3ADW3"/>
<sequence>MFLVKFQFFYFAKIPPPGLSCPKGGGLIPLFLTNNFIVLIFY</sequence>
<proteinExistence type="predicted"/>
<evidence type="ECO:0000313" key="1">
    <source>
        <dbReference type="EMBL" id="ABB15160.1"/>
    </source>
</evidence>
<dbReference type="AlphaFoldDB" id="Q3ADW3"/>
<accession>Q3ADW3</accession>
<dbReference type="EMBL" id="CP000141">
    <property type="protein sequence ID" value="ABB15160.1"/>
    <property type="molecule type" value="Genomic_DNA"/>
</dbReference>
<dbReference type="KEGG" id="chy:CHY_0817"/>
<name>Q3ADW3_CARHZ</name>
<dbReference type="HOGENOM" id="CLU_3248962_0_0_9"/>
<gene>
    <name evidence="1" type="ordered locus">CHY_0817</name>
</gene>
<reference evidence="1 2" key="1">
    <citation type="journal article" date="2005" name="PLoS Genet.">
        <title>Life in hot carbon monoxide: the complete genome sequence of Carboxydothermus hydrogenoformans Z-2901.</title>
        <authorList>
            <person name="Wu M."/>
            <person name="Ren Q."/>
            <person name="Durkin A.S."/>
            <person name="Daugherty S.C."/>
            <person name="Brinkac L.M."/>
            <person name="Dodson R.J."/>
            <person name="Madupu R."/>
            <person name="Sullivan S.A."/>
            <person name="Kolonay J.F."/>
            <person name="Haft D.H."/>
            <person name="Nelson W.C."/>
            <person name="Tallon L.J."/>
            <person name="Jones K.M."/>
            <person name="Ulrich L.E."/>
            <person name="Gonzalez J.M."/>
            <person name="Zhulin I.B."/>
            <person name="Robb F.T."/>
            <person name="Eisen J.A."/>
        </authorList>
    </citation>
    <scope>NUCLEOTIDE SEQUENCE [LARGE SCALE GENOMIC DNA]</scope>
    <source>
        <strain evidence="2">ATCC BAA-161 / DSM 6008 / Z-2901</strain>
    </source>
</reference>
<keyword evidence="2" id="KW-1185">Reference proteome</keyword>
<evidence type="ECO:0000313" key="2">
    <source>
        <dbReference type="Proteomes" id="UP000002706"/>
    </source>
</evidence>
<protein>
    <submittedName>
        <fullName evidence="1">Uncharacterized protein</fullName>
    </submittedName>
</protein>